<evidence type="ECO:0000313" key="2">
    <source>
        <dbReference type="EMBL" id="TVY75565.1"/>
    </source>
</evidence>
<proteinExistence type="predicted"/>
<dbReference type="AlphaFoldDB" id="A0A8T9C2H7"/>
<feature type="compositionally biased region" description="Low complexity" evidence="1">
    <location>
        <begin position="39"/>
        <end position="52"/>
    </location>
</feature>
<dbReference type="OrthoDB" id="3877279at2759"/>
<dbReference type="InterPro" id="IPR036915">
    <property type="entry name" value="Cyclin-like_sf"/>
</dbReference>
<gene>
    <name evidence="2" type="ORF">LSUE1_G007335</name>
</gene>
<comment type="caution">
    <text evidence="2">The sequence shown here is derived from an EMBL/GenBank/DDBJ whole genome shotgun (WGS) entry which is preliminary data.</text>
</comment>
<dbReference type="Proteomes" id="UP000469558">
    <property type="component" value="Unassembled WGS sequence"/>
</dbReference>
<evidence type="ECO:0008006" key="4">
    <source>
        <dbReference type="Google" id="ProtNLM"/>
    </source>
</evidence>
<accession>A0A8T9C2H7</accession>
<dbReference type="CDD" id="cd20557">
    <property type="entry name" value="CYCLIN_ScPCL1-like"/>
    <property type="match status" value="1"/>
</dbReference>
<dbReference type="EMBL" id="QGMK01001017">
    <property type="protein sequence ID" value="TVY75565.1"/>
    <property type="molecule type" value="Genomic_DNA"/>
</dbReference>
<feature type="region of interest" description="Disordered" evidence="1">
    <location>
        <begin position="32"/>
        <end position="52"/>
    </location>
</feature>
<name>A0A8T9C2H7_9HELO</name>
<evidence type="ECO:0000256" key="1">
    <source>
        <dbReference type="SAM" id="MobiDB-lite"/>
    </source>
</evidence>
<protein>
    <recommendedName>
        <fullName evidence="4">Cyclin N-terminal domain-containing protein</fullName>
    </recommendedName>
</protein>
<keyword evidence="3" id="KW-1185">Reference proteome</keyword>
<reference evidence="2 3" key="1">
    <citation type="submission" date="2018-05" db="EMBL/GenBank/DDBJ databases">
        <title>Genome sequencing and assembly of the regulated plant pathogen Lachnellula willkommii and related sister species for the development of diagnostic species identification markers.</title>
        <authorList>
            <person name="Giroux E."/>
            <person name="Bilodeau G."/>
        </authorList>
    </citation>
    <scope>NUCLEOTIDE SEQUENCE [LARGE SCALE GENOMIC DNA]</scope>
    <source>
        <strain evidence="2 3">CBS 268.59</strain>
    </source>
</reference>
<evidence type="ECO:0000313" key="3">
    <source>
        <dbReference type="Proteomes" id="UP000469558"/>
    </source>
</evidence>
<organism evidence="2 3">
    <name type="scientific">Lachnellula suecica</name>
    <dbReference type="NCBI Taxonomy" id="602035"/>
    <lineage>
        <taxon>Eukaryota</taxon>
        <taxon>Fungi</taxon>
        <taxon>Dikarya</taxon>
        <taxon>Ascomycota</taxon>
        <taxon>Pezizomycotina</taxon>
        <taxon>Leotiomycetes</taxon>
        <taxon>Helotiales</taxon>
        <taxon>Lachnaceae</taxon>
        <taxon>Lachnellula</taxon>
    </lineage>
</organism>
<dbReference type="SUPFAM" id="SSF47954">
    <property type="entry name" value="Cyclin-like"/>
    <property type="match status" value="1"/>
</dbReference>
<sequence>MSARSRSSSASSFDDAYIDSYFSKTYVPLSNLPTPPPSSHSHTNTSSTHSPNEVLASGELLNSDLMGPATHLTNLIPSSTSLTSPSVPLVYAILTRASLPLETIALAVCILDSLNSRFALTWRQGCPLLGYQHVDEVHPELIVLCALVLAVKFLDDRQQTTWRYKEDWGRGLWSCEQINFTQRCILENLGYRLLPLWEESIILEALEDMERAVRQPSLEITSDDDWDADTCFGSFGNECGRKMSNGKAVLGLGDQLTPVETPVPGNIRGTKDLCMETKTAFRLGKENQQFQFHEKPDAGDEEAFPVYMDPMMEGF</sequence>